<dbReference type="PROSITE" id="PS50931">
    <property type="entry name" value="HTH_LYSR"/>
    <property type="match status" value="1"/>
</dbReference>
<dbReference type="AlphaFoldDB" id="A0AAF0C8Q2"/>
<dbReference type="Pfam" id="PF03466">
    <property type="entry name" value="LysR_substrate"/>
    <property type="match status" value="1"/>
</dbReference>
<comment type="similarity">
    <text evidence="1">Belongs to the LysR transcriptional regulatory family.</text>
</comment>
<evidence type="ECO:0000256" key="2">
    <source>
        <dbReference type="ARBA" id="ARBA00023015"/>
    </source>
</evidence>
<dbReference type="Proteomes" id="UP000032352">
    <property type="component" value="Chromosome"/>
</dbReference>
<dbReference type="SUPFAM" id="SSF53850">
    <property type="entry name" value="Periplasmic binding protein-like II"/>
    <property type="match status" value="1"/>
</dbReference>
<dbReference type="InterPro" id="IPR036388">
    <property type="entry name" value="WH-like_DNA-bd_sf"/>
</dbReference>
<evidence type="ECO:0000256" key="4">
    <source>
        <dbReference type="ARBA" id="ARBA00023163"/>
    </source>
</evidence>
<evidence type="ECO:0000256" key="3">
    <source>
        <dbReference type="ARBA" id="ARBA00023125"/>
    </source>
</evidence>
<dbReference type="EMBL" id="CP059733">
    <property type="protein sequence ID" value="WDE04621.1"/>
    <property type="molecule type" value="Genomic_DNA"/>
</dbReference>
<dbReference type="Gene3D" id="1.10.10.10">
    <property type="entry name" value="Winged helix-like DNA-binding domain superfamily/Winged helix DNA-binding domain"/>
    <property type="match status" value="1"/>
</dbReference>
<keyword evidence="3" id="KW-0238">DNA-binding</keyword>
<evidence type="ECO:0000256" key="1">
    <source>
        <dbReference type="ARBA" id="ARBA00009437"/>
    </source>
</evidence>
<dbReference type="Gene3D" id="3.40.190.10">
    <property type="entry name" value="Periplasmic binding protein-like II"/>
    <property type="match status" value="1"/>
</dbReference>
<reference evidence="6 7" key="1">
    <citation type="journal article" date="2015" name="Genome Announc.">
        <title>Draft Genome Sequences of Marine Isolates of Thalassomonas viridans and Thalassomonas actiniarum.</title>
        <authorList>
            <person name="Olonade I."/>
            <person name="van Zyl L.J."/>
            <person name="Trindade M."/>
        </authorList>
    </citation>
    <scope>NUCLEOTIDE SEQUENCE [LARGE SCALE GENOMIC DNA]</scope>
    <source>
        <strain evidence="6 7">XOM25</strain>
    </source>
</reference>
<keyword evidence="7" id="KW-1185">Reference proteome</keyword>
<gene>
    <name evidence="6" type="ORF">SG34_025360</name>
</gene>
<dbReference type="SUPFAM" id="SSF46785">
    <property type="entry name" value="Winged helix' DNA-binding domain"/>
    <property type="match status" value="1"/>
</dbReference>
<keyword evidence="4" id="KW-0804">Transcription</keyword>
<dbReference type="InterPro" id="IPR000847">
    <property type="entry name" value="LysR_HTH_N"/>
</dbReference>
<dbReference type="GO" id="GO:0003700">
    <property type="term" value="F:DNA-binding transcription factor activity"/>
    <property type="evidence" value="ECO:0007669"/>
    <property type="project" value="InterPro"/>
</dbReference>
<dbReference type="PRINTS" id="PR00039">
    <property type="entry name" value="HTHLYSR"/>
</dbReference>
<evidence type="ECO:0000313" key="7">
    <source>
        <dbReference type="Proteomes" id="UP000032352"/>
    </source>
</evidence>
<evidence type="ECO:0000313" key="6">
    <source>
        <dbReference type="EMBL" id="WDE04621.1"/>
    </source>
</evidence>
<dbReference type="InterPro" id="IPR036390">
    <property type="entry name" value="WH_DNA-bd_sf"/>
</dbReference>
<evidence type="ECO:0000259" key="5">
    <source>
        <dbReference type="PROSITE" id="PS50931"/>
    </source>
</evidence>
<feature type="domain" description="HTH lysR-type" evidence="5">
    <location>
        <begin position="2"/>
        <end position="59"/>
    </location>
</feature>
<accession>A0AAF0C8Q2</accession>
<dbReference type="KEGG" id="tvd:SG34_025360"/>
<protein>
    <submittedName>
        <fullName evidence="6">LysR family transcriptional regulator</fullName>
    </submittedName>
</protein>
<reference evidence="6 7" key="2">
    <citation type="journal article" date="2022" name="Mar. Drugs">
        <title>Bioassay-Guided Fractionation Leads to the Detection of Cholic Acid Generated by the Rare Thalassomonas sp.</title>
        <authorList>
            <person name="Pheiffer F."/>
            <person name="Schneider Y.K."/>
            <person name="Hansen E.H."/>
            <person name="Andersen J.H."/>
            <person name="Isaksson J."/>
            <person name="Busche T."/>
            <person name="R C."/>
            <person name="Kalinowski J."/>
            <person name="Zyl L.V."/>
            <person name="Trindade M."/>
        </authorList>
    </citation>
    <scope>NUCLEOTIDE SEQUENCE [LARGE SCALE GENOMIC DNA]</scope>
    <source>
        <strain evidence="6 7">XOM25</strain>
    </source>
</reference>
<dbReference type="RefSeq" id="WP_274038425.1">
    <property type="nucleotide sequence ID" value="NZ_CP059733.1"/>
</dbReference>
<dbReference type="PANTHER" id="PTHR30126:SF25">
    <property type="entry name" value="HTH-TYPE TRANSCRIPTIONAL REGULATOR METR"/>
    <property type="match status" value="1"/>
</dbReference>
<dbReference type="InterPro" id="IPR005119">
    <property type="entry name" value="LysR_subst-bd"/>
</dbReference>
<proteinExistence type="inferred from homology"/>
<dbReference type="GO" id="GO:0000976">
    <property type="term" value="F:transcription cis-regulatory region binding"/>
    <property type="evidence" value="ECO:0007669"/>
    <property type="project" value="TreeGrafter"/>
</dbReference>
<sequence>MFELKHLKTIAALNASGSIRKTAERLFLTQSALSHQLKELESKLGEPIFIRNTSPVQFTPPGRLLLELAHKILPEVETAVSALKGQAGTNTSLTLAFACHACFQWLLPVTQALSKQNPGLRFDFTDPLFAQEQQQADILFTDEINESNQLVLKEIGKFELVAVMANQHPLAQKPFLMPEDFQEVNLLTYPVPPRRLDIFNLFLTPQAVTPNKIKQVANSHMMLQMAAADMGVAVLPDWLVTSLATPTLVKKLSLGKTGLFKTLYASYRPGNNNRLAIEDFLPRAISAFKALYR</sequence>
<dbReference type="Pfam" id="PF00126">
    <property type="entry name" value="HTH_1"/>
    <property type="match status" value="1"/>
</dbReference>
<name>A0AAF0C8Q2_9GAMM</name>
<organism evidence="6 7">
    <name type="scientific">Thalassomonas viridans</name>
    <dbReference type="NCBI Taxonomy" id="137584"/>
    <lineage>
        <taxon>Bacteria</taxon>
        <taxon>Pseudomonadati</taxon>
        <taxon>Pseudomonadota</taxon>
        <taxon>Gammaproteobacteria</taxon>
        <taxon>Alteromonadales</taxon>
        <taxon>Colwelliaceae</taxon>
        <taxon>Thalassomonas</taxon>
    </lineage>
</organism>
<dbReference type="PANTHER" id="PTHR30126">
    <property type="entry name" value="HTH-TYPE TRANSCRIPTIONAL REGULATOR"/>
    <property type="match status" value="1"/>
</dbReference>
<keyword evidence="2" id="KW-0805">Transcription regulation</keyword>